<gene>
    <name evidence="6" type="primary">lysR</name>
    <name evidence="6" type="ORF">SOCE26_012530</name>
</gene>
<evidence type="ECO:0000256" key="2">
    <source>
        <dbReference type="ARBA" id="ARBA00023015"/>
    </source>
</evidence>
<accession>A0A2L0EKR5</accession>
<dbReference type="SUPFAM" id="SSF53850">
    <property type="entry name" value="Periplasmic binding protein-like II"/>
    <property type="match status" value="1"/>
</dbReference>
<dbReference type="SUPFAM" id="SSF46785">
    <property type="entry name" value="Winged helix' DNA-binding domain"/>
    <property type="match status" value="1"/>
</dbReference>
<dbReference type="GO" id="GO:0043565">
    <property type="term" value="F:sequence-specific DNA binding"/>
    <property type="evidence" value="ECO:0007669"/>
    <property type="project" value="TreeGrafter"/>
</dbReference>
<dbReference type="PANTHER" id="PTHR30537">
    <property type="entry name" value="HTH-TYPE TRANSCRIPTIONAL REGULATOR"/>
    <property type="match status" value="1"/>
</dbReference>
<evidence type="ECO:0000256" key="4">
    <source>
        <dbReference type="ARBA" id="ARBA00023163"/>
    </source>
</evidence>
<dbReference type="EMBL" id="CP012673">
    <property type="protein sequence ID" value="AUX39858.1"/>
    <property type="molecule type" value="Genomic_DNA"/>
</dbReference>
<keyword evidence="2" id="KW-0805">Transcription regulation</keyword>
<evidence type="ECO:0000313" key="6">
    <source>
        <dbReference type="EMBL" id="AUX39858.1"/>
    </source>
</evidence>
<dbReference type="InterPro" id="IPR036388">
    <property type="entry name" value="WH-like_DNA-bd_sf"/>
</dbReference>
<dbReference type="Pfam" id="PF00126">
    <property type="entry name" value="HTH_1"/>
    <property type="match status" value="1"/>
</dbReference>
<evidence type="ECO:0000256" key="3">
    <source>
        <dbReference type="ARBA" id="ARBA00023125"/>
    </source>
</evidence>
<protein>
    <submittedName>
        <fullName evidence="6">LysR family transcriptional regulator</fullName>
    </submittedName>
</protein>
<dbReference type="InterPro" id="IPR058163">
    <property type="entry name" value="LysR-type_TF_proteobact-type"/>
</dbReference>
<dbReference type="OrthoDB" id="5338251at2"/>
<feature type="domain" description="HTH lysR-type" evidence="5">
    <location>
        <begin position="2"/>
        <end position="59"/>
    </location>
</feature>
<proteinExistence type="inferred from homology"/>
<keyword evidence="3" id="KW-0238">DNA-binding</keyword>
<reference evidence="6 7" key="1">
    <citation type="submission" date="2015-09" db="EMBL/GenBank/DDBJ databases">
        <title>Sorangium comparison.</title>
        <authorList>
            <person name="Zaburannyi N."/>
            <person name="Bunk B."/>
            <person name="Overmann J."/>
            <person name="Mueller R."/>
        </authorList>
    </citation>
    <scope>NUCLEOTIDE SEQUENCE [LARGE SCALE GENOMIC DNA]</scope>
    <source>
        <strain evidence="6 7">So ce26</strain>
    </source>
</reference>
<evidence type="ECO:0000259" key="5">
    <source>
        <dbReference type="PROSITE" id="PS50931"/>
    </source>
</evidence>
<dbReference type="InterPro" id="IPR036390">
    <property type="entry name" value="WH_DNA-bd_sf"/>
</dbReference>
<dbReference type="Pfam" id="PF03466">
    <property type="entry name" value="LysR_substrate"/>
    <property type="match status" value="1"/>
</dbReference>
<dbReference type="Proteomes" id="UP000238348">
    <property type="component" value="Chromosome"/>
</dbReference>
<dbReference type="InterPro" id="IPR005119">
    <property type="entry name" value="LysR_subst-bd"/>
</dbReference>
<dbReference type="Gene3D" id="1.10.10.10">
    <property type="entry name" value="Winged helix-like DNA-binding domain superfamily/Winged helix DNA-binding domain"/>
    <property type="match status" value="1"/>
</dbReference>
<dbReference type="GO" id="GO:0006351">
    <property type="term" value="P:DNA-templated transcription"/>
    <property type="evidence" value="ECO:0007669"/>
    <property type="project" value="TreeGrafter"/>
</dbReference>
<dbReference type="Gene3D" id="3.40.190.290">
    <property type="match status" value="1"/>
</dbReference>
<dbReference type="PANTHER" id="PTHR30537:SF3">
    <property type="entry name" value="TRANSCRIPTIONAL REGULATORY PROTEIN"/>
    <property type="match status" value="1"/>
</dbReference>
<keyword evidence="4" id="KW-0804">Transcription</keyword>
<dbReference type="PRINTS" id="PR00039">
    <property type="entry name" value="HTHLYSR"/>
</dbReference>
<evidence type="ECO:0000256" key="1">
    <source>
        <dbReference type="ARBA" id="ARBA00009437"/>
    </source>
</evidence>
<evidence type="ECO:0000313" key="7">
    <source>
        <dbReference type="Proteomes" id="UP000238348"/>
    </source>
</evidence>
<name>A0A2L0EKR5_SORCE</name>
<sequence length="304" mass="32637">MLDWDDLRFFLAVARHGSLTAAARALKVAQPTVGRRVEAFERRLGAKLFRRAPSGFALSAAGEGMLAHAERMELEALAAERAAAGRDAGLSGHLRVTASEWLAVRVLGPLLVPFLARHPAISVDLIADARWLSLPRREADIALRPAAFEHHDVFQREVARLGFGLYASDVYLAERGAPDFARQCEGHALVTMNDDPPAVADLSWLRAVAGKAHVAARTNGREAQAAMAAAGVGLVCLPRYLGDATAGLRLLAPPSPPPERALWLGVHRDTRAVPRVKALVAHLAAALRPLAKALRPGARPRAIR</sequence>
<dbReference type="AlphaFoldDB" id="A0A2L0EKR5"/>
<dbReference type="PROSITE" id="PS50931">
    <property type="entry name" value="HTH_LYSR"/>
    <property type="match status" value="1"/>
</dbReference>
<dbReference type="InterPro" id="IPR000847">
    <property type="entry name" value="LysR_HTH_N"/>
</dbReference>
<dbReference type="RefSeq" id="WP_104977750.1">
    <property type="nucleotide sequence ID" value="NZ_CP012673.1"/>
</dbReference>
<organism evidence="6 7">
    <name type="scientific">Sorangium cellulosum</name>
    <name type="common">Polyangium cellulosum</name>
    <dbReference type="NCBI Taxonomy" id="56"/>
    <lineage>
        <taxon>Bacteria</taxon>
        <taxon>Pseudomonadati</taxon>
        <taxon>Myxococcota</taxon>
        <taxon>Polyangia</taxon>
        <taxon>Polyangiales</taxon>
        <taxon>Polyangiaceae</taxon>
        <taxon>Sorangium</taxon>
    </lineage>
</organism>
<comment type="similarity">
    <text evidence="1">Belongs to the LysR transcriptional regulatory family.</text>
</comment>
<dbReference type="GO" id="GO:0003700">
    <property type="term" value="F:DNA-binding transcription factor activity"/>
    <property type="evidence" value="ECO:0007669"/>
    <property type="project" value="InterPro"/>
</dbReference>